<evidence type="ECO:0000313" key="2">
    <source>
        <dbReference type="EMBL" id="TDZ19246.1"/>
    </source>
</evidence>
<reference evidence="3" key="2">
    <citation type="journal article" date="2019" name="Mol. Plant Microbe Interact.">
        <title>Genome sequence resources for four phytopathogenic fungi from the Colletotrichum orbiculare species complex.</title>
        <authorList>
            <person name="Gan P."/>
            <person name="Tsushima A."/>
            <person name="Narusaka M."/>
            <person name="Narusaka Y."/>
            <person name="Takano Y."/>
            <person name="Kubo Y."/>
            <person name="Shirasu K."/>
        </authorList>
    </citation>
    <scope>GENOME REANNOTATION</scope>
    <source>
        <strain evidence="3">104-T / ATCC 96160 / CBS 514.97 / LARS 414 / MAFF 240422</strain>
    </source>
</reference>
<comment type="caution">
    <text evidence="2">The sequence shown here is derived from an EMBL/GenBank/DDBJ whole genome shotgun (WGS) entry which is preliminary data.</text>
</comment>
<organism evidence="2 3">
    <name type="scientific">Colletotrichum orbiculare (strain 104-T / ATCC 96160 / CBS 514.97 / LARS 414 / MAFF 240422)</name>
    <name type="common">Cucumber anthracnose fungus</name>
    <name type="synonym">Colletotrichum lagenarium</name>
    <dbReference type="NCBI Taxonomy" id="1213857"/>
    <lineage>
        <taxon>Eukaryota</taxon>
        <taxon>Fungi</taxon>
        <taxon>Dikarya</taxon>
        <taxon>Ascomycota</taxon>
        <taxon>Pezizomycotina</taxon>
        <taxon>Sordariomycetes</taxon>
        <taxon>Hypocreomycetidae</taxon>
        <taxon>Glomerellales</taxon>
        <taxon>Glomerellaceae</taxon>
        <taxon>Colletotrichum</taxon>
        <taxon>Colletotrichum orbiculare species complex</taxon>
    </lineage>
</organism>
<name>A0A484FN72_COLOR</name>
<dbReference type="OrthoDB" id="4667671at2759"/>
<proteinExistence type="predicted"/>
<keyword evidence="3" id="KW-1185">Reference proteome</keyword>
<dbReference type="STRING" id="1213857.A0A484FN72"/>
<dbReference type="EMBL" id="AMCV02000020">
    <property type="protein sequence ID" value="TDZ19246.1"/>
    <property type="molecule type" value="Genomic_DNA"/>
</dbReference>
<protein>
    <submittedName>
        <fullName evidence="2">Uncharacterized protein</fullName>
    </submittedName>
</protein>
<feature type="region of interest" description="Disordered" evidence="1">
    <location>
        <begin position="1"/>
        <end position="21"/>
    </location>
</feature>
<gene>
    <name evidence="2" type="ORF">Cob_v007487</name>
</gene>
<evidence type="ECO:0000256" key="1">
    <source>
        <dbReference type="SAM" id="MobiDB-lite"/>
    </source>
</evidence>
<feature type="compositionally biased region" description="Polar residues" evidence="1">
    <location>
        <begin position="1"/>
        <end position="14"/>
    </location>
</feature>
<dbReference type="Proteomes" id="UP000014480">
    <property type="component" value="Unassembled WGS sequence"/>
</dbReference>
<evidence type="ECO:0000313" key="3">
    <source>
        <dbReference type="Proteomes" id="UP000014480"/>
    </source>
</evidence>
<sequence length="165" mass="18563">MSSSDTGPATSQATEPEILGRNREGMIADTLKNGEDVQKLYPDVNFKEAVVEPTVHLTFDIQKYISDANQRRYNTLIAEMLQNTADPGLAERLLWEARACLTSHPDVVAQFDDIFITKRPIPAMIRELHEVLSTKKETALLQIISTQATELDMAHVKKRIVRSTQ</sequence>
<reference evidence="3" key="1">
    <citation type="journal article" date="2013" name="New Phytol.">
        <title>Comparative genomic and transcriptomic analyses reveal the hemibiotrophic stage shift of Colletotrichum fungi.</title>
        <authorList>
            <person name="Gan P."/>
            <person name="Ikeda K."/>
            <person name="Irieda H."/>
            <person name="Narusaka M."/>
            <person name="O'Connell R.J."/>
            <person name="Narusaka Y."/>
            <person name="Takano Y."/>
            <person name="Kubo Y."/>
            <person name="Shirasu K."/>
        </authorList>
    </citation>
    <scope>NUCLEOTIDE SEQUENCE [LARGE SCALE GENOMIC DNA]</scope>
    <source>
        <strain evidence="3">104-T / ATCC 96160 / CBS 514.97 / LARS 414 / MAFF 240422</strain>
    </source>
</reference>
<dbReference type="AlphaFoldDB" id="A0A484FN72"/>
<accession>A0A484FN72</accession>